<evidence type="ECO:0000313" key="1">
    <source>
        <dbReference type="Proteomes" id="UP000887580"/>
    </source>
</evidence>
<sequence length="95" mass="10997">MDSSDFVNSKKEENFEQKRKNVKQIFADSASSVFQNPFEFSRQQENDQFKKPEIAQFRTSQQLINPNQMQQNFGDLMNQGNFQQQLPQNSGGSSV</sequence>
<reference evidence="2" key="1">
    <citation type="submission" date="2022-11" db="UniProtKB">
        <authorList>
            <consortium name="WormBaseParasite"/>
        </authorList>
    </citation>
    <scope>IDENTIFICATION</scope>
</reference>
<accession>A0AC35F6T2</accession>
<protein>
    <submittedName>
        <fullName evidence="2">Uncharacterized protein</fullName>
    </submittedName>
</protein>
<name>A0AC35F6T2_9BILA</name>
<organism evidence="1 2">
    <name type="scientific">Panagrolaimus sp. PS1159</name>
    <dbReference type="NCBI Taxonomy" id="55785"/>
    <lineage>
        <taxon>Eukaryota</taxon>
        <taxon>Metazoa</taxon>
        <taxon>Ecdysozoa</taxon>
        <taxon>Nematoda</taxon>
        <taxon>Chromadorea</taxon>
        <taxon>Rhabditida</taxon>
        <taxon>Tylenchina</taxon>
        <taxon>Panagrolaimomorpha</taxon>
        <taxon>Panagrolaimoidea</taxon>
        <taxon>Panagrolaimidae</taxon>
        <taxon>Panagrolaimus</taxon>
    </lineage>
</organism>
<evidence type="ECO:0000313" key="2">
    <source>
        <dbReference type="WBParaSite" id="PS1159_v2.g13738.t1"/>
    </source>
</evidence>
<dbReference type="Proteomes" id="UP000887580">
    <property type="component" value="Unplaced"/>
</dbReference>
<proteinExistence type="predicted"/>
<dbReference type="WBParaSite" id="PS1159_v2.g13738.t1">
    <property type="protein sequence ID" value="PS1159_v2.g13738.t1"/>
    <property type="gene ID" value="PS1159_v2.g13738"/>
</dbReference>